<name>A0ABC8S8H9_9AQUA</name>
<reference evidence="3 5" key="1">
    <citation type="submission" date="2024-02" db="EMBL/GenBank/DDBJ databases">
        <authorList>
            <person name="Vignale AGUSTIN F."/>
            <person name="Sosa J E."/>
            <person name="Modenutti C."/>
        </authorList>
    </citation>
    <scope>NUCLEOTIDE SEQUENCE [LARGE SCALE GENOMIC DNA]</scope>
</reference>
<feature type="region of interest" description="Disordered" evidence="1">
    <location>
        <begin position="121"/>
        <end position="159"/>
    </location>
</feature>
<feature type="transmembrane region" description="Helical" evidence="2">
    <location>
        <begin position="21"/>
        <end position="39"/>
    </location>
</feature>
<dbReference type="Proteomes" id="UP001642360">
    <property type="component" value="Unassembled WGS sequence"/>
</dbReference>
<organism evidence="3 5">
    <name type="scientific">Ilex paraguariensis</name>
    <name type="common">yerba mate</name>
    <dbReference type="NCBI Taxonomy" id="185542"/>
    <lineage>
        <taxon>Eukaryota</taxon>
        <taxon>Viridiplantae</taxon>
        <taxon>Streptophyta</taxon>
        <taxon>Embryophyta</taxon>
        <taxon>Tracheophyta</taxon>
        <taxon>Spermatophyta</taxon>
        <taxon>Magnoliopsida</taxon>
        <taxon>eudicotyledons</taxon>
        <taxon>Gunneridae</taxon>
        <taxon>Pentapetalae</taxon>
        <taxon>asterids</taxon>
        <taxon>campanulids</taxon>
        <taxon>Aquifoliales</taxon>
        <taxon>Aquifoliaceae</taxon>
        <taxon>Ilex</taxon>
    </lineage>
</organism>
<keyword evidence="2" id="KW-0812">Transmembrane</keyword>
<accession>A0ABC8S8H9</accession>
<feature type="compositionally biased region" description="Basic and acidic residues" evidence="1">
    <location>
        <begin position="121"/>
        <end position="141"/>
    </location>
</feature>
<protein>
    <submittedName>
        <fullName evidence="3">Uncharacterized protein</fullName>
    </submittedName>
</protein>
<dbReference type="AlphaFoldDB" id="A0ABC8S8H9"/>
<evidence type="ECO:0000313" key="5">
    <source>
        <dbReference type="Proteomes" id="UP001642360"/>
    </source>
</evidence>
<evidence type="ECO:0000256" key="1">
    <source>
        <dbReference type="SAM" id="MobiDB-lite"/>
    </source>
</evidence>
<comment type="caution">
    <text evidence="3">The sequence shown here is derived from an EMBL/GenBank/DDBJ whole genome shotgun (WGS) entry which is preliminary data.</text>
</comment>
<evidence type="ECO:0000313" key="3">
    <source>
        <dbReference type="EMBL" id="CAK9153509.1"/>
    </source>
</evidence>
<dbReference type="EMBL" id="CAUOFW020002403">
    <property type="protein sequence ID" value="CAK9153510.1"/>
    <property type="molecule type" value="Genomic_DNA"/>
</dbReference>
<sequence>MALEKGMILYHSCGRNRRLEVFKALQLALLLAISIWLLFHIRYLREKPMSCGGNMLILLMGRKGNVGLQVGNIYSDGGGIREVDQWREARLVEGDVEEEESAHNGSEYSWGVNNVRNVEKGHEMEQERASKNEGAEHESDRGSVACCFHDETGVPPDFN</sequence>
<keyword evidence="2" id="KW-1133">Transmembrane helix</keyword>
<proteinExistence type="predicted"/>
<dbReference type="EMBL" id="CAUOFW020002403">
    <property type="protein sequence ID" value="CAK9153509.1"/>
    <property type="molecule type" value="Genomic_DNA"/>
</dbReference>
<keyword evidence="2" id="KW-0472">Membrane</keyword>
<keyword evidence="5" id="KW-1185">Reference proteome</keyword>
<gene>
    <name evidence="3" type="ORF">ILEXP_LOCUS21777</name>
    <name evidence="4" type="ORF">ILEXP_LOCUS21778</name>
</gene>
<evidence type="ECO:0000313" key="4">
    <source>
        <dbReference type="EMBL" id="CAK9153510.1"/>
    </source>
</evidence>
<evidence type="ECO:0000256" key="2">
    <source>
        <dbReference type="SAM" id="Phobius"/>
    </source>
</evidence>